<accession>A0A5Q0BMG8</accession>
<dbReference type="InterPro" id="IPR052196">
    <property type="entry name" value="Bact_Kbp"/>
</dbReference>
<dbReference type="InParanoid" id="A0A5Q0BMG8"/>
<dbReference type="RefSeq" id="WP_153250307.1">
    <property type="nucleotide sequence ID" value="NZ_CP044205.1"/>
</dbReference>
<evidence type="ECO:0000313" key="3">
    <source>
        <dbReference type="Proteomes" id="UP000325755"/>
    </source>
</evidence>
<sequence length="273" mass="29755">MSFSTIIRLIFLLALSCSAAHGDGDIIRLQPRIRTLPGSPDSYGIPLAAIRPFLATMRALEPAELDKTARIVNFADEHLVAGAGDVLYAEPVKDNGSAGYQLFRPGEACLDAHSGELLGYEALYIGTASMESAGDPSVFRLTETVREAHIGDRLLRSEAEPLLSHIIPARPDFAIAGSIIGVVDGVTLMGQYQAVVIDRGLRNGLKAGHILRIVQDTRAHREIFEKNPGQDHTRYPQETKGRLIIIHPYEKLSFALIMNTRKAVHVFDTVAAP</sequence>
<keyword evidence="3" id="KW-1185">Reference proteome</keyword>
<dbReference type="PANTHER" id="PTHR34700">
    <property type="entry name" value="POTASSIUM BINDING PROTEIN KBP"/>
    <property type="match status" value="1"/>
</dbReference>
<name>A0A5Q0BMG8_9GAMM</name>
<dbReference type="OrthoDB" id="9765158at2"/>
<organism evidence="2 3">
    <name type="scientific">Candidatus Methylospira mobilis</name>
    <dbReference type="NCBI Taxonomy" id="1808979"/>
    <lineage>
        <taxon>Bacteria</taxon>
        <taxon>Pseudomonadati</taxon>
        <taxon>Pseudomonadota</taxon>
        <taxon>Gammaproteobacteria</taxon>
        <taxon>Methylococcales</taxon>
        <taxon>Methylococcaceae</taxon>
        <taxon>Candidatus Methylospira</taxon>
    </lineage>
</organism>
<evidence type="ECO:0000313" key="2">
    <source>
        <dbReference type="EMBL" id="QFY44342.1"/>
    </source>
</evidence>
<dbReference type="EMBL" id="CP044205">
    <property type="protein sequence ID" value="QFY44342.1"/>
    <property type="molecule type" value="Genomic_DNA"/>
</dbReference>
<keyword evidence="1" id="KW-0732">Signal</keyword>
<proteinExistence type="predicted"/>
<evidence type="ECO:0000256" key="1">
    <source>
        <dbReference type="SAM" id="SignalP"/>
    </source>
</evidence>
<protein>
    <recommendedName>
        <fullName evidence="4">Peptidoglycan-binding protein</fullName>
    </recommendedName>
</protein>
<dbReference type="Proteomes" id="UP000325755">
    <property type="component" value="Chromosome"/>
</dbReference>
<dbReference type="KEGG" id="mmob:F6R98_18285"/>
<reference evidence="2 3" key="1">
    <citation type="submission" date="2019-09" db="EMBL/GenBank/DDBJ databases">
        <title>Ecophysiology of the spiral-shaped methanotroph Methylospira mobilis as revealed by the complete genome sequence.</title>
        <authorList>
            <person name="Oshkin I.Y."/>
            <person name="Dedysh S.N."/>
            <person name="Miroshnikov K."/>
            <person name="Danilova O.V."/>
            <person name="Hakobyan A."/>
            <person name="Liesack W."/>
        </authorList>
    </citation>
    <scope>NUCLEOTIDE SEQUENCE [LARGE SCALE GENOMIC DNA]</scope>
    <source>
        <strain evidence="2 3">Shm1</strain>
    </source>
</reference>
<evidence type="ECO:0008006" key="4">
    <source>
        <dbReference type="Google" id="ProtNLM"/>
    </source>
</evidence>
<dbReference type="PANTHER" id="PTHR34700:SF8">
    <property type="entry name" value="POTASSIUM BINDING PROTEIN KBP"/>
    <property type="match status" value="1"/>
</dbReference>
<feature type="chain" id="PRO_5025041102" description="Peptidoglycan-binding protein" evidence="1">
    <location>
        <begin position="20"/>
        <end position="273"/>
    </location>
</feature>
<gene>
    <name evidence="2" type="ORF">F6R98_18285</name>
</gene>
<dbReference type="AlphaFoldDB" id="A0A5Q0BMG8"/>
<feature type="signal peptide" evidence="1">
    <location>
        <begin position="1"/>
        <end position="19"/>
    </location>
</feature>